<dbReference type="STRING" id="151894.SAMN04488524_3649"/>
<reference evidence="4" key="1">
    <citation type="submission" date="2017-04" db="EMBL/GenBank/DDBJ databases">
        <authorList>
            <person name="Varghese N."/>
            <person name="Submissions S."/>
        </authorList>
    </citation>
    <scope>NUCLEOTIDE SEQUENCE [LARGE SCALE GENOMIC DNA]</scope>
    <source>
        <strain evidence="4">DSM 12126</strain>
    </source>
</reference>
<evidence type="ECO:0000313" key="3">
    <source>
        <dbReference type="EMBL" id="SMC95447.1"/>
    </source>
</evidence>
<dbReference type="OrthoDB" id="9802320at2"/>
<keyword evidence="4" id="KW-1185">Reference proteome</keyword>
<dbReference type="GO" id="GO:0009279">
    <property type="term" value="C:cell outer membrane"/>
    <property type="evidence" value="ECO:0007669"/>
    <property type="project" value="TreeGrafter"/>
</dbReference>
<evidence type="ECO:0000256" key="1">
    <source>
        <dbReference type="SAM" id="SignalP"/>
    </source>
</evidence>
<sequence>MKLLRYIIFLKTILLLTSVSNHAFAFYSFSSFQVVQQIDTIKKDTTKKETVRKPGLQTNPKDTTASEKIQYTAKDSIAFSKDSSVVYMYGKARVIYQGLELDAEFIKYDNKTNLIYARGTTDAKGKYIGRPIFKMEGQGTSLADSLVFNTVTKAGNIWGVYTEQEGGFFTGGKAKKQPDDEIHSKGQTYSTCNLPHPHFGIHFTKAIVTENQIIAGPLYLKIEDIPLPLGLPFAFFPKPNKKSSGIILPSPGEDYSRGFFLRDGGYYLGLSDYWDAKITGTIYSYGSFDTNIASNYTKRYKHNGNINFRYAYTKNGTEGTKDFSKGRDFRINWSHQQNANAKPGTTFSASVDAGTSLYDQRTGAGGTYDPNMTARNTFGSSISYSRTFGNGIQMTSALRHNQETQTRNVSLTLPDVTLSVPTFNPFDSKKRVGEQKWYQKITVGYNMQATNQISSPDSLLFRRETLKKFRNGVQHTIPINMAFNVLKYFNFNVGTSYTEKWHFQSIRKTYAKVPGKSDAVFIDTIPGFNRSGQYGISGGLSTKVYSTAQFKNLGNFKALRHVMTPSVSFNYTPDFSDVSKGNYKYAYYQNGEQVFERDYKGNIVPLKYSIHESSQYGGPGIGKSASMSFSLDNIVEAKVLSAKDTTGTGEKKIPIIQGLSINGSYNFLAENFKLSDLNFSGRSQFTDKLGINYYGTLNPYLYEDYTNELTGARERRKIDRYTWTQGKFPRLTNFGFSFNYSLNPEALKRKNETEDKLKEQANRGGMTPEQAEALALVSRDPNAFVDFNIPWNFAFAYTFNYRTDEVSRNGTVTNTLNFNGDANITPKWKVTFSSGWDFQRKTISQTNFSIYRDLHCWDMSFTWVPFGFYQSYSVDIKVKASILQDLKLSKRKGFYTRF</sequence>
<feature type="chain" id="PRO_5013026436" evidence="1">
    <location>
        <begin position="26"/>
        <end position="898"/>
    </location>
</feature>
<dbReference type="EMBL" id="FWXT01000003">
    <property type="protein sequence ID" value="SMC95447.1"/>
    <property type="molecule type" value="Genomic_DNA"/>
</dbReference>
<dbReference type="RefSeq" id="WP_084240437.1">
    <property type="nucleotide sequence ID" value="NZ_FWXT01000003.1"/>
</dbReference>
<keyword evidence="1" id="KW-0732">Signal</keyword>
<dbReference type="GO" id="GO:1990351">
    <property type="term" value="C:transporter complex"/>
    <property type="evidence" value="ECO:0007669"/>
    <property type="project" value="TreeGrafter"/>
</dbReference>
<accession>A0A1W2DDA1</accession>
<evidence type="ECO:0000259" key="2">
    <source>
        <dbReference type="Pfam" id="PF19838"/>
    </source>
</evidence>
<dbReference type="AlphaFoldDB" id="A0A1W2DDA1"/>
<proteinExistence type="predicted"/>
<dbReference type="Pfam" id="PF19838">
    <property type="entry name" value="LptD_2"/>
    <property type="match status" value="1"/>
</dbReference>
<protein>
    <submittedName>
        <fullName evidence="3">LPS assembly outer membrane protein LptD (Organic solvent tolerance protein OstA)</fullName>
    </submittedName>
</protein>
<feature type="signal peptide" evidence="1">
    <location>
        <begin position="1"/>
        <end position="25"/>
    </location>
</feature>
<dbReference type="InterPro" id="IPR045659">
    <property type="entry name" value="LptD_2"/>
</dbReference>
<organism evidence="3 4">
    <name type="scientific">Pedobacter africanus</name>
    <dbReference type="NCBI Taxonomy" id="151894"/>
    <lineage>
        <taxon>Bacteria</taxon>
        <taxon>Pseudomonadati</taxon>
        <taxon>Bacteroidota</taxon>
        <taxon>Sphingobacteriia</taxon>
        <taxon>Sphingobacteriales</taxon>
        <taxon>Sphingobacteriaceae</taxon>
        <taxon>Pedobacter</taxon>
    </lineage>
</organism>
<dbReference type="PANTHER" id="PTHR30189:SF1">
    <property type="entry name" value="LPS-ASSEMBLY PROTEIN LPTD"/>
    <property type="match status" value="1"/>
</dbReference>
<dbReference type="PANTHER" id="PTHR30189">
    <property type="entry name" value="LPS-ASSEMBLY PROTEIN"/>
    <property type="match status" value="1"/>
</dbReference>
<evidence type="ECO:0000313" key="4">
    <source>
        <dbReference type="Proteomes" id="UP000192756"/>
    </source>
</evidence>
<name>A0A1W2DDA1_9SPHI</name>
<gene>
    <name evidence="3" type="ORF">SAMN04488524_3649</name>
</gene>
<dbReference type="Proteomes" id="UP000192756">
    <property type="component" value="Unassembled WGS sequence"/>
</dbReference>
<dbReference type="InterPro" id="IPR050218">
    <property type="entry name" value="LptD"/>
</dbReference>
<feature type="domain" description="LPS-assembly protein LptD central" evidence="2">
    <location>
        <begin position="213"/>
        <end position="700"/>
    </location>
</feature>